<feature type="site" description="Important for catalytic activity" evidence="5">
    <location>
        <position position="333"/>
    </location>
</feature>
<evidence type="ECO:0000256" key="3">
    <source>
        <dbReference type="ARBA" id="ARBA00022532"/>
    </source>
</evidence>
<evidence type="ECO:0000256" key="5">
    <source>
        <dbReference type="HAMAP-Rule" id="MF_00743"/>
    </source>
</evidence>
<keyword evidence="4 5" id="KW-0456">Lyase</keyword>
<dbReference type="PROSITE" id="PS00163">
    <property type="entry name" value="FUMARATE_LYASES"/>
    <property type="match status" value="1"/>
</dbReference>
<dbReference type="EC" id="4.2.1.2" evidence="5"/>
<dbReference type="Pfam" id="PF00206">
    <property type="entry name" value="Lyase_1"/>
    <property type="match status" value="1"/>
</dbReference>
<dbReference type="EMBL" id="CP063458">
    <property type="protein sequence ID" value="QOV89098.1"/>
    <property type="molecule type" value="Genomic_DNA"/>
</dbReference>
<proteinExistence type="inferred from homology"/>
<comment type="miscellaneous">
    <text evidence="5">There are 2 substrate-binding sites: the catalytic A site, and the non-catalytic B site that may play a role in the transfer of substrate or product between the active site and the solvent. Alternatively, the B site may bind allosteric effectors.</text>
</comment>
<feature type="domain" description="Fumarase C C-terminal" evidence="7">
    <location>
        <begin position="413"/>
        <end position="465"/>
    </location>
</feature>
<evidence type="ECO:0000259" key="6">
    <source>
        <dbReference type="Pfam" id="PF00206"/>
    </source>
</evidence>
<feature type="active site" evidence="5">
    <location>
        <position position="320"/>
    </location>
</feature>
<dbReference type="PANTHER" id="PTHR11444:SF22">
    <property type="entry name" value="FUMARATE HYDRATASE CLASS II"/>
    <property type="match status" value="1"/>
</dbReference>
<evidence type="ECO:0000256" key="4">
    <source>
        <dbReference type="ARBA" id="ARBA00023239"/>
    </source>
</evidence>
<feature type="binding site" evidence="5">
    <location>
        <begin position="326"/>
        <end position="328"/>
    </location>
    <ligand>
        <name>substrate</name>
    </ligand>
</feature>
<evidence type="ECO:0000256" key="1">
    <source>
        <dbReference type="ARBA" id="ARBA00009084"/>
    </source>
</evidence>
<comment type="subcellular location">
    <subcellularLocation>
        <location evidence="5">Cytoplasm</location>
    </subcellularLocation>
</comment>
<dbReference type="PANTHER" id="PTHR11444">
    <property type="entry name" value="ASPARTATEAMMONIA/ARGININOSUCCINATE/ADENYLOSUCCINATE LYASE"/>
    <property type="match status" value="1"/>
</dbReference>
<dbReference type="PRINTS" id="PR00145">
    <property type="entry name" value="ARGSUCLYASE"/>
</dbReference>
<dbReference type="Gene3D" id="1.10.40.30">
    <property type="entry name" value="Fumarase/aspartase (C-terminal domain)"/>
    <property type="match status" value="1"/>
</dbReference>
<dbReference type="GO" id="GO:0004333">
    <property type="term" value="F:fumarate hydratase activity"/>
    <property type="evidence" value="ECO:0007669"/>
    <property type="project" value="UniProtKB-UniRule"/>
</dbReference>
<name>A0A7M2WUB3_9BACT</name>
<reference evidence="8 9" key="1">
    <citation type="submission" date="2020-10" db="EMBL/GenBank/DDBJ databases">
        <title>Wide distribution of Phycisphaera-like planctomycetes from WD2101 soil group in peatlands and genome analysis of the first cultivated representative.</title>
        <authorList>
            <person name="Dedysh S.N."/>
            <person name="Beletsky A.V."/>
            <person name="Ivanova A."/>
            <person name="Kulichevskaya I.S."/>
            <person name="Suzina N.E."/>
            <person name="Philippov D.A."/>
            <person name="Rakitin A.L."/>
            <person name="Mardanov A.V."/>
            <person name="Ravin N.V."/>
        </authorList>
    </citation>
    <scope>NUCLEOTIDE SEQUENCE [LARGE SCALE GENOMIC DNA]</scope>
    <source>
        <strain evidence="8 9">M1803</strain>
    </source>
</reference>
<keyword evidence="9" id="KW-1185">Reference proteome</keyword>
<dbReference type="GO" id="GO:0006106">
    <property type="term" value="P:fumarate metabolic process"/>
    <property type="evidence" value="ECO:0007669"/>
    <property type="project" value="InterPro"/>
</dbReference>
<dbReference type="SUPFAM" id="SSF48557">
    <property type="entry name" value="L-aspartase-like"/>
    <property type="match status" value="1"/>
</dbReference>
<dbReference type="InterPro" id="IPR018951">
    <property type="entry name" value="Fumarase_C_C"/>
</dbReference>
<comment type="similarity">
    <text evidence="1 5">Belongs to the class-II fumarase/aspartase family. Fumarase subfamily.</text>
</comment>
<dbReference type="KEGG" id="hbs:IPV69_23225"/>
<gene>
    <name evidence="5" type="primary">fumC</name>
    <name evidence="8" type="ORF">IPV69_23225</name>
</gene>
<evidence type="ECO:0000256" key="2">
    <source>
        <dbReference type="ARBA" id="ARBA00022490"/>
    </source>
</evidence>
<evidence type="ECO:0000313" key="8">
    <source>
        <dbReference type="EMBL" id="QOV89098.1"/>
    </source>
</evidence>
<feature type="binding site" description="in site B" evidence="5">
    <location>
        <begin position="131"/>
        <end position="134"/>
    </location>
    <ligand>
        <name>substrate</name>
    </ligand>
</feature>
<evidence type="ECO:0000259" key="7">
    <source>
        <dbReference type="Pfam" id="PF10415"/>
    </source>
</evidence>
<protein>
    <recommendedName>
        <fullName evidence="5">Fumarate hydratase class II</fullName>
        <shortName evidence="5">Fumarase C</shortName>
        <ecNumber evidence="5">4.2.1.2</ecNumber>
    </recommendedName>
    <alternativeName>
        <fullName evidence="5">Aerobic fumarase</fullName>
    </alternativeName>
    <alternativeName>
        <fullName evidence="5">Iron-independent fumarase</fullName>
    </alternativeName>
</protein>
<accession>A0A7M2WUB3</accession>
<organism evidence="8 9">
    <name type="scientific">Humisphaera borealis</name>
    <dbReference type="NCBI Taxonomy" id="2807512"/>
    <lineage>
        <taxon>Bacteria</taxon>
        <taxon>Pseudomonadati</taxon>
        <taxon>Planctomycetota</taxon>
        <taxon>Phycisphaerae</taxon>
        <taxon>Tepidisphaerales</taxon>
        <taxon>Tepidisphaeraceae</taxon>
        <taxon>Humisphaera</taxon>
    </lineage>
</organism>
<dbReference type="InterPro" id="IPR000362">
    <property type="entry name" value="Fumarate_lyase_fam"/>
</dbReference>
<dbReference type="Proteomes" id="UP000593765">
    <property type="component" value="Chromosome"/>
</dbReference>
<feature type="domain" description="Fumarate lyase N-terminal" evidence="6">
    <location>
        <begin position="14"/>
        <end position="344"/>
    </location>
</feature>
<dbReference type="InterPro" id="IPR005677">
    <property type="entry name" value="Fum_hydII"/>
</dbReference>
<dbReference type="PRINTS" id="PR00149">
    <property type="entry name" value="FUMRATELYASE"/>
</dbReference>
<dbReference type="FunFam" id="1.10.275.10:FF:000001">
    <property type="entry name" value="Fumarate hydratase, mitochondrial"/>
    <property type="match status" value="1"/>
</dbReference>
<feature type="binding site" evidence="5">
    <location>
        <position position="189"/>
    </location>
    <ligand>
        <name>substrate</name>
    </ligand>
</feature>
<dbReference type="InterPro" id="IPR020557">
    <property type="entry name" value="Fumarate_lyase_CS"/>
</dbReference>
<evidence type="ECO:0000313" key="9">
    <source>
        <dbReference type="Proteomes" id="UP000593765"/>
    </source>
</evidence>
<dbReference type="Gene3D" id="1.10.275.10">
    <property type="entry name" value="Fumarase/aspartase (N-terminal domain)"/>
    <property type="match status" value="1"/>
</dbReference>
<dbReference type="FunFam" id="1.20.200.10:FF:000001">
    <property type="entry name" value="Fumarate hydratase, mitochondrial"/>
    <property type="match status" value="1"/>
</dbReference>
<dbReference type="NCBIfam" id="NF008909">
    <property type="entry name" value="PRK12273.1"/>
    <property type="match status" value="1"/>
</dbReference>
<dbReference type="InterPro" id="IPR022761">
    <property type="entry name" value="Fumarate_lyase_N"/>
</dbReference>
<dbReference type="CDD" id="cd01362">
    <property type="entry name" value="Fumarase_classII"/>
    <property type="match status" value="1"/>
</dbReference>
<comment type="subunit">
    <text evidence="5">Homotetramer.</text>
</comment>
<comment type="pathway">
    <text evidence="5">Carbohydrate metabolism; tricarboxylic acid cycle; (S)-malate from fumarate: step 1/1.</text>
</comment>
<dbReference type="Pfam" id="PF10415">
    <property type="entry name" value="FumaraseC_C"/>
    <property type="match status" value="1"/>
</dbReference>
<dbReference type="Gene3D" id="1.20.200.10">
    <property type="entry name" value="Fumarase/aspartase (Central domain)"/>
    <property type="match status" value="1"/>
</dbReference>
<comment type="catalytic activity">
    <reaction evidence="5">
        <text>(S)-malate = fumarate + H2O</text>
        <dbReference type="Rhea" id="RHEA:12460"/>
        <dbReference type="ChEBI" id="CHEBI:15377"/>
        <dbReference type="ChEBI" id="CHEBI:15589"/>
        <dbReference type="ChEBI" id="CHEBI:29806"/>
        <dbReference type="EC" id="4.2.1.2"/>
    </reaction>
</comment>
<feature type="binding site" evidence="5">
    <location>
        <begin position="141"/>
        <end position="143"/>
    </location>
    <ligand>
        <name>substrate</name>
    </ligand>
</feature>
<sequence>MSAPQFRTEKDSMGEMQIPADAYYGAQTGRAVENFPISDLRFSRRFIAAMGLIKWSCAEVNHKLGFLDDKRKTLIQQAADEVIAGKLDAQFVVDIFQTGSGTSTNMNTNEVIASRANEIATGKRGGKDPVHPNDHVNMEQSSNDSIPTAIHVSAAVAINESLVPALEHLQKVLEAKAKQYDDVVKIGRTHLQDATPIRLGQEISGYAAQAKLGVMRAHKAINALRELPLGGTAVGTGINSHPDFAKQAIAVIARKSGIDFVEAANHFEAQASKDGVVEASGQLKTIAISLSKIANDIRWLSSGPRCGIGEINIPSTQPGSSIMPGKVNPVMSEMALMVAAQVVGNDTTIAFAGSGLGSTFELNVMMPVMAYNLLQSIDLLAKAARVFADRCAAGIEADKARCEGLVEQSLAMCTSLAPVIGYDKAADIAKESHKTGKTVRQVAAERKLMSDAELNKVLDARRMTEPQADMVGSGGG</sequence>
<feature type="binding site" evidence="5">
    <location>
        <position position="321"/>
    </location>
    <ligand>
        <name>substrate</name>
    </ligand>
</feature>
<dbReference type="InterPro" id="IPR008948">
    <property type="entry name" value="L-Aspartase-like"/>
</dbReference>
<dbReference type="RefSeq" id="WP_206292117.1">
    <property type="nucleotide sequence ID" value="NZ_CP063458.1"/>
</dbReference>
<dbReference type="AlphaFoldDB" id="A0A7M2WUB3"/>
<keyword evidence="2 5" id="KW-0963">Cytoplasm</keyword>
<dbReference type="FunFam" id="1.10.40.30:FF:000002">
    <property type="entry name" value="Fumarate hydratase class II"/>
    <property type="match status" value="1"/>
</dbReference>
<dbReference type="UniPathway" id="UPA00223">
    <property type="reaction ID" value="UER01007"/>
</dbReference>
<dbReference type="HAMAP" id="MF_00743">
    <property type="entry name" value="FumaraseC"/>
    <property type="match status" value="1"/>
</dbReference>
<comment type="function">
    <text evidence="5">Involved in the TCA cycle. Catalyzes the stereospecific interconversion of fumarate to L-malate.</text>
</comment>
<dbReference type="InterPro" id="IPR024083">
    <property type="entry name" value="Fumarase/histidase_N"/>
</dbReference>
<feature type="binding site" evidence="5">
    <location>
        <begin position="100"/>
        <end position="102"/>
    </location>
    <ligand>
        <name>substrate</name>
    </ligand>
</feature>
<keyword evidence="3 5" id="KW-0816">Tricarboxylic acid cycle</keyword>
<dbReference type="GO" id="GO:0006099">
    <property type="term" value="P:tricarboxylic acid cycle"/>
    <property type="evidence" value="ECO:0007669"/>
    <property type="project" value="UniProtKB-UniRule"/>
</dbReference>
<feature type="active site" description="Proton donor/acceptor" evidence="5">
    <location>
        <position position="190"/>
    </location>
</feature>
<dbReference type="GO" id="GO:0005737">
    <property type="term" value="C:cytoplasm"/>
    <property type="evidence" value="ECO:0007669"/>
    <property type="project" value="UniProtKB-SubCell"/>
</dbReference>